<gene>
    <name evidence="2" type="ORF">AMORRO_LOCUS16527</name>
</gene>
<dbReference type="GO" id="GO:0006508">
    <property type="term" value="P:proteolysis"/>
    <property type="evidence" value="ECO:0007669"/>
    <property type="project" value="InterPro"/>
</dbReference>
<dbReference type="EMBL" id="CAJVPV010046023">
    <property type="protein sequence ID" value="CAG8770136.1"/>
    <property type="molecule type" value="Genomic_DNA"/>
</dbReference>
<feature type="domain" description="Peptidase C14 caspase" evidence="1">
    <location>
        <begin position="1"/>
        <end position="59"/>
    </location>
</feature>
<dbReference type="GO" id="GO:0004197">
    <property type="term" value="F:cysteine-type endopeptidase activity"/>
    <property type="evidence" value="ECO:0007669"/>
    <property type="project" value="InterPro"/>
</dbReference>
<accession>A0A9N9J8Z0</accession>
<evidence type="ECO:0000313" key="2">
    <source>
        <dbReference type="EMBL" id="CAG8770136.1"/>
    </source>
</evidence>
<organism evidence="2 3">
    <name type="scientific">Acaulospora morrowiae</name>
    <dbReference type="NCBI Taxonomy" id="94023"/>
    <lineage>
        <taxon>Eukaryota</taxon>
        <taxon>Fungi</taxon>
        <taxon>Fungi incertae sedis</taxon>
        <taxon>Mucoromycota</taxon>
        <taxon>Glomeromycotina</taxon>
        <taxon>Glomeromycetes</taxon>
        <taxon>Diversisporales</taxon>
        <taxon>Acaulosporaceae</taxon>
        <taxon>Acaulospora</taxon>
    </lineage>
</organism>
<dbReference type="AlphaFoldDB" id="A0A9N9J8Z0"/>
<protein>
    <submittedName>
        <fullName evidence="2">4571_t:CDS:1</fullName>
    </submittedName>
</protein>
<dbReference type="InterPro" id="IPR011600">
    <property type="entry name" value="Pept_C14_caspase"/>
</dbReference>
<feature type="non-terminal residue" evidence="2">
    <location>
        <position position="1"/>
    </location>
</feature>
<feature type="non-terminal residue" evidence="2">
    <location>
        <position position="59"/>
    </location>
</feature>
<proteinExistence type="predicted"/>
<dbReference type="Proteomes" id="UP000789342">
    <property type="component" value="Unassembled WGS sequence"/>
</dbReference>
<comment type="caution">
    <text evidence="2">The sequence shown here is derived from an EMBL/GenBank/DDBJ whole genome shotgun (WGS) entry which is preliminary data.</text>
</comment>
<keyword evidence="3" id="KW-1185">Reference proteome</keyword>
<name>A0A9N9J8Z0_9GLOM</name>
<sequence length="59" mass="6515">CKDEQTSADANEGGASTGAMSYALIHALEKNDHPTYQELLNNIRDILHSKYVQRPQLSA</sequence>
<evidence type="ECO:0000259" key="1">
    <source>
        <dbReference type="Pfam" id="PF00656"/>
    </source>
</evidence>
<dbReference type="Gene3D" id="3.40.50.12660">
    <property type="match status" value="1"/>
</dbReference>
<dbReference type="OrthoDB" id="3223806at2759"/>
<evidence type="ECO:0000313" key="3">
    <source>
        <dbReference type="Proteomes" id="UP000789342"/>
    </source>
</evidence>
<dbReference type="Pfam" id="PF00656">
    <property type="entry name" value="Peptidase_C14"/>
    <property type="match status" value="1"/>
</dbReference>
<reference evidence="2" key="1">
    <citation type="submission" date="2021-06" db="EMBL/GenBank/DDBJ databases">
        <authorList>
            <person name="Kallberg Y."/>
            <person name="Tangrot J."/>
            <person name="Rosling A."/>
        </authorList>
    </citation>
    <scope>NUCLEOTIDE SEQUENCE</scope>
    <source>
        <strain evidence="2">CL551</strain>
    </source>
</reference>